<evidence type="ECO:0000256" key="1">
    <source>
        <dbReference type="ARBA" id="ARBA00022485"/>
    </source>
</evidence>
<sequence>MQTSFSPGQLADPAMAASEKILRTCVHCGFCTATCPTYLLLGDELDSPRGRIYLIKDMLEGGKAASREVVKHVDRCLSCLSCMTTCPSGVHYMHLVDHARTHIEKTYKRPLTDRLLRQVLALVLPYPNRFRLALLAAKIGAPLRPLVARVPRVGNRLAAMLDLAPAQLPNRNPTDRPGIFPADTSAQEVSDLFQTGRDAGPGKRRGRVALLRGCAQSVLRPDFNEAAIRLLNRHGVEVVQPKGEGCCGALTHHMGKEDSAHAHAKRTIDAWIAEMDGEGLDAIVVTASGCGTTIKDYGFMFRDDPAYAEKAKRVSAIAKDVTEYMALIGLLPPVEDTDLVVAYHSACSMQHGQAIRTEPKTLLKAAGFTVKDVPEGHICCGSAGTYNILQPEIAGRLRERKVANIERMRPDLIATGNIGCATQIGKGTEIPILHTVELLDWATGGPRPEALDRVRTTPIPAAHPVSKPAPLHA</sequence>
<dbReference type="RefSeq" id="WP_137829112.1">
    <property type="nucleotide sequence ID" value="NZ_BPRE01000002.1"/>
</dbReference>
<dbReference type="InterPro" id="IPR012257">
    <property type="entry name" value="Glc_ox_4Fe-4S"/>
</dbReference>
<evidence type="ECO:0000256" key="4">
    <source>
        <dbReference type="ARBA" id="ARBA00023004"/>
    </source>
</evidence>
<evidence type="ECO:0000313" key="9">
    <source>
        <dbReference type="Proteomes" id="UP001055093"/>
    </source>
</evidence>
<reference evidence="8" key="2">
    <citation type="submission" date="2021-08" db="EMBL/GenBank/DDBJ databases">
        <authorList>
            <person name="Tani A."/>
            <person name="Ola A."/>
            <person name="Ogura Y."/>
            <person name="Katsura K."/>
            <person name="Hayashi T."/>
        </authorList>
    </citation>
    <scope>NUCLEOTIDE SEQUENCE</scope>
    <source>
        <strain evidence="8">DSM 14458</strain>
    </source>
</reference>
<dbReference type="SUPFAM" id="SSF54862">
    <property type="entry name" value="4Fe-4S ferredoxins"/>
    <property type="match status" value="1"/>
</dbReference>
<keyword evidence="4 6" id="KW-0408">Iron</keyword>
<name>A0ABQ4UQE6_9HYPH</name>
<keyword evidence="9" id="KW-1185">Reference proteome</keyword>
<comment type="catalytic activity">
    <reaction evidence="6">
        <text>(R)-lactate + A = pyruvate + AH2</text>
        <dbReference type="Rhea" id="RHEA:15089"/>
        <dbReference type="ChEBI" id="CHEBI:13193"/>
        <dbReference type="ChEBI" id="CHEBI:15361"/>
        <dbReference type="ChEBI" id="CHEBI:16004"/>
        <dbReference type="ChEBI" id="CHEBI:17499"/>
    </reaction>
</comment>
<evidence type="ECO:0000256" key="5">
    <source>
        <dbReference type="ARBA" id="ARBA00023014"/>
    </source>
</evidence>
<dbReference type="PROSITE" id="PS00198">
    <property type="entry name" value="4FE4S_FER_1"/>
    <property type="match status" value="1"/>
</dbReference>
<feature type="domain" description="4Fe-4S ferredoxin-type" evidence="7">
    <location>
        <begin position="13"/>
        <end position="45"/>
    </location>
</feature>
<dbReference type="PIRSF" id="PIRSF000139">
    <property type="entry name" value="Glc_ox_4Fe-4S"/>
    <property type="match status" value="1"/>
</dbReference>
<keyword evidence="5 6" id="KW-0411">Iron-sulfur</keyword>
<keyword evidence="6" id="KW-0813">Transport</keyword>
<evidence type="ECO:0000313" key="8">
    <source>
        <dbReference type="EMBL" id="GJE74472.1"/>
    </source>
</evidence>
<accession>A0ABQ4UQE6</accession>
<keyword evidence="3" id="KW-0677">Repeat</keyword>
<evidence type="ECO:0000256" key="6">
    <source>
        <dbReference type="PIRNR" id="PIRNR000139"/>
    </source>
</evidence>
<organism evidence="8 9">
    <name type="scientific">Methylorubrum suomiense</name>
    <dbReference type="NCBI Taxonomy" id="144191"/>
    <lineage>
        <taxon>Bacteria</taxon>
        <taxon>Pseudomonadati</taxon>
        <taxon>Pseudomonadota</taxon>
        <taxon>Alphaproteobacteria</taxon>
        <taxon>Hyphomicrobiales</taxon>
        <taxon>Methylobacteriaceae</taxon>
        <taxon>Methylorubrum</taxon>
    </lineage>
</organism>
<feature type="domain" description="4Fe-4S ferredoxin-type" evidence="7">
    <location>
        <begin position="66"/>
        <end position="96"/>
    </location>
</feature>
<dbReference type="EC" id="1.1.99.14" evidence="6"/>
<protein>
    <recommendedName>
        <fullName evidence="6">Glycolate oxidase iron-sulfur subunit</fullName>
        <ecNumber evidence="6">1.1.99.14</ecNumber>
    </recommendedName>
</protein>
<dbReference type="PANTHER" id="PTHR32479">
    <property type="entry name" value="GLYCOLATE OXIDASE IRON-SULFUR SUBUNIT"/>
    <property type="match status" value="1"/>
</dbReference>
<evidence type="ECO:0000256" key="2">
    <source>
        <dbReference type="ARBA" id="ARBA00022723"/>
    </source>
</evidence>
<dbReference type="PROSITE" id="PS51379">
    <property type="entry name" value="4FE4S_FER_2"/>
    <property type="match status" value="2"/>
</dbReference>
<dbReference type="Gene3D" id="1.10.1060.10">
    <property type="entry name" value="Alpha-helical ferredoxin"/>
    <property type="match status" value="1"/>
</dbReference>
<keyword evidence="6" id="KW-0249">Electron transport</keyword>
<evidence type="ECO:0000256" key="3">
    <source>
        <dbReference type="ARBA" id="ARBA00022737"/>
    </source>
</evidence>
<dbReference type="InterPro" id="IPR004017">
    <property type="entry name" value="Cys_rich_dom"/>
</dbReference>
<evidence type="ECO:0000259" key="7">
    <source>
        <dbReference type="PROSITE" id="PS51379"/>
    </source>
</evidence>
<dbReference type="PANTHER" id="PTHR32479:SF17">
    <property type="entry name" value="GLYCOLATE OXIDASE IRON-SULFUR SUBUNIT"/>
    <property type="match status" value="1"/>
</dbReference>
<dbReference type="InterPro" id="IPR009051">
    <property type="entry name" value="Helical_ferredxn"/>
</dbReference>
<dbReference type="Proteomes" id="UP001055093">
    <property type="component" value="Unassembled WGS sequence"/>
</dbReference>
<proteinExistence type="predicted"/>
<gene>
    <name evidence="8" type="primary">lutA_1</name>
    <name evidence="8" type="ORF">BGCPKDLD_1042</name>
</gene>
<dbReference type="EMBL" id="BPRE01000002">
    <property type="protein sequence ID" value="GJE74472.1"/>
    <property type="molecule type" value="Genomic_DNA"/>
</dbReference>
<dbReference type="InterPro" id="IPR017900">
    <property type="entry name" value="4Fe4S_Fe_S_CS"/>
</dbReference>
<dbReference type="Pfam" id="PF02754">
    <property type="entry name" value="CCG"/>
    <property type="match status" value="2"/>
</dbReference>
<comment type="function">
    <text evidence="6">Component of a complex that catalyzes the oxidation of glycolate to glyoxylate.</text>
</comment>
<comment type="catalytic activity">
    <reaction evidence="6">
        <text>glycolate + A = glyoxylate + AH2</text>
        <dbReference type="Rhea" id="RHEA:21264"/>
        <dbReference type="ChEBI" id="CHEBI:13193"/>
        <dbReference type="ChEBI" id="CHEBI:17499"/>
        <dbReference type="ChEBI" id="CHEBI:29805"/>
        <dbReference type="ChEBI" id="CHEBI:36655"/>
        <dbReference type="EC" id="1.1.99.14"/>
    </reaction>
</comment>
<comment type="cofactor">
    <cofactor evidence="6">
        <name>[4Fe-4S] cluster</name>
        <dbReference type="ChEBI" id="CHEBI:49883"/>
    </cofactor>
    <text evidence="6">Binds 2 [4Fe-4S] clusters.</text>
</comment>
<comment type="caution">
    <text evidence="8">The sequence shown here is derived from an EMBL/GenBank/DDBJ whole genome shotgun (WGS) entry which is preliminary data.</text>
</comment>
<dbReference type="InterPro" id="IPR017896">
    <property type="entry name" value="4Fe4S_Fe-S-bd"/>
</dbReference>
<dbReference type="Pfam" id="PF13183">
    <property type="entry name" value="Fer4_8"/>
    <property type="match status" value="1"/>
</dbReference>
<keyword evidence="1 6" id="KW-0004">4Fe-4S</keyword>
<reference evidence="8" key="1">
    <citation type="journal article" date="2021" name="Front. Microbiol.">
        <title>Comprehensive Comparative Genomics and Phenotyping of Methylobacterium Species.</title>
        <authorList>
            <person name="Alessa O."/>
            <person name="Ogura Y."/>
            <person name="Fujitani Y."/>
            <person name="Takami H."/>
            <person name="Hayashi T."/>
            <person name="Sahin N."/>
            <person name="Tani A."/>
        </authorList>
    </citation>
    <scope>NUCLEOTIDE SEQUENCE</scope>
    <source>
        <strain evidence="8">DSM 14458</strain>
    </source>
</reference>
<keyword evidence="2 6" id="KW-0479">Metal-binding</keyword>